<protein>
    <submittedName>
        <fullName evidence="1">Uncharacterized protein</fullName>
    </submittedName>
</protein>
<sequence length="149" mass="17152">MSTFCARLFHNNSKSVWQKKGLMELRAPDVMDAILVLLRSMRIEKITIDAMNRLLSVVEVITEDAGDAWRGHKDNFLNSLFNAMRKYGASTSSLKEHFHYFSRLEPPDQQGFASSILISSSFDDSLEPHRKLFFAPSYQEFLQCISKQQ</sequence>
<name>A0A132NYW0_GIAIN</name>
<evidence type="ECO:0000313" key="1">
    <source>
        <dbReference type="EMBL" id="KWX15254.1"/>
    </source>
</evidence>
<dbReference type="VEuPathDB" id="GiardiaDB:QR46_0690"/>
<evidence type="ECO:0000313" key="2">
    <source>
        <dbReference type="Proteomes" id="UP000070089"/>
    </source>
</evidence>
<dbReference type="OrthoDB" id="10252013at2759"/>
<gene>
    <name evidence="1" type="ORF">QR46_0690</name>
</gene>
<dbReference type="AlphaFoldDB" id="A0A132NYW0"/>
<proteinExistence type="predicted"/>
<dbReference type="Proteomes" id="UP000070089">
    <property type="component" value="Unassembled WGS sequence"/>
</dbReference>
<organism evidence="1 2">
    <name type="scientific">Giardia duodenalis assemblage B</name>
    <dbReference type="NCBI Taxonomy" id="1394984"/>
    <lineage>
        <taxon>Eukaryota</taxon>
        <taxon>Metamonada</taxon>
        <taxon>Diplomonadida</taxon>
        <taxon>Hexamitidae</taxon>
        <taxon>Giardiinae</taxon>
        <taxon>Giardia</taxon>
    </lineage>
</organism>
<accession>A0A132NYW0</accession>
<dbReference type="EMBL" id="JXTI01000011">
    <property type="protein sequence ID" value="KWX15254.1"/>
    <property type="molecule type" value="Genomic_DNA"/>
</dbReference>
<reference evidence="1 2" key="1">
    <citation type="journal article" date="2015" name="Mol. Biochem. Parasitol.">
        <title>Identification of polymorphic genes for use in assemblage B genotyping assays through comparative genomics of multiple assemblage B Giardia duodenalis isolates.</title>
        <authorList>
            <person name="Wielinga C."/>
            <person name="Thompson R.C."/>
            <person name="Monis P."/>
            <person name="Ryan U."/>
        </authorList>
    </citation>
    <scope>NUCLEOTIDE SEQUENCE [LARGE SCALE GENOMIC DNA]</scope>
    <source>
        <strain evidence="1 2">BAH15c1</strain>
    </source>
</reference>
<comment type="caution">
    <text evidence="1">The sequence shown here is derived from an EMBL/GenBank/DDBJ whole genome shotgun (WGS) entry which is preliminary data.</text>
</comment>